<keyword evidence="13" id="KW-1185">Reference proteome</keyword>
<dbReference type="InterPro" id="IPR001736">
    <property type="entry name" value="PLipase_D/transphosphatidylase"/>
</dbReference>
<reference evidence="12 13" key="1">
    <citation type="submission" date="2024-05" db="EMBL/GenBank/DDBJ databases">
        <authorList>
            <person name="Wallberg A."/>
        </authorList>
    </citation>
    <scope>NUCLEOTIDE SEQUENCE [LARGE SCALE GENOMIC DNA]</scope>
</reference>
<dbReference type="GO" id="GO:0046872">
    <property type="term" value="F:metal ion binding"/>
    <property type="evidence" value="ECO:0007669"/>
    <property type="project" value="UniProtKB-KW"/>
</dbReference>
<feature type="domain" description="PLD phosphodiesterase" evidence="11">
    <location>
        <begin position="790"/>
        <end position="817"/>
    </location>
</feature>
<comment type="caution">
    <text evidence="12">The sequence shown here is derived from an EMBL/GenBank/DDBJ whole genome shotgun (WGS) entry which is preliminary data.</text>
</comment>
<keyword evidence="8" id="KW-0442">Lipid degradation</keyword>
<gene>
    <name evidence="12" type="ORF">MNOR_LOCUS6383</name>
</gene>
<comment type="cofactor">
    <cofactor evidence="1">
        <name>Ca(2+)</name>
        <dbReference type="ChEBI" id="CHEBI:29108"/>
    </cofactor>
</comment>
<dbReference type="CDD" id="cd00030">
    <property type="entry name" value="C2"/>
    <property type="match status" value="1"/>
</dbReference>
<dbReference type="InterPro" id="IPR024632">
    <property type="entry name" value="PLipase_D_C"/>
</dbReference>
<dbReference type="Gene3D" id="3.30.870.10">
    <property type="entry name" value="Endonuclease Chain A"/>
    <property type="match status" value="2"/>
</dbReference>
<proteinExistence type="inferred from homology"/>
<dbReference type="GO" id="GO:0005886">
    <property type="term" value="C:plasma membrane"/>
    <property type="evidence" value="ECO:0007669"/>
    <property type="project" value="TreeGrafter"/>
</dbReference>
<dbReference type="PANTHER" id="PTHR18896:SF60">
    <property type="entry name" value="PHOSPHOLIPASE D"/>
    <property type="match status" value="1"/>
</dbReference>
<dbReference type="InterPro" id="IPR035892">
    <property type="entry name" value="C2_domain_sf"/>
</dbReference>
<sequence>MVVLYGRMEVLVLEANELTNLDNNPLRPEDKSDPYVLVEIQTGAGSTSRVGKTHTIDDCLNPKWYYKIATDVNQDVHGLKFTVKDRDIISSDTIGTCLLPVHTFTNGPYEATLNLVNPKGFAAGTLRVKATFYCFRNPPEIGFVDRSRSKANELKERASRKIPKFGEKLESNSFTDMVFLHGVLDIHIQKADKLPNLDSSILSLSKKDVSDPFVVVELNDIEGEPWKVATTSVIDNNLNPQWDEHFKVDICHEVSKITLTVRDKDFLSSEIIGIKEFPVEEITSGSPNGTYDLWRNNNSKKAGSLTLSITFTRNSTVPGEYEVPACLYPLQQQNHVTLYQDTHCNELPLLLTSKDGGIHQPRSTWRDIHTTITQATKFIYFVGWSVSTKIALLRDEGDDNRTIGEILKQKSYEGVKIRLLLWDELTSDGSIRKQGAMSTEDEETLNFFNGTSVIVQLVPRERLVKDMFSTKKHFTGLCYTHHQKCVIADSPIQEHPGNTKLIAFVGGLDLTGGRYDSPEHPLFRTLIREHKNDFRNRVFPTLNSESGPREPWHDIHSRIEGPLAYDVMKNFEERWRKQAPNNMDALTPMEHVEGLMMDYKYNAPDSWNVQVFRSINTDSADLGWTHVPGLKAKKGRAYDDSLHRSYIHNIRRARRMIYVENQYFMGSSHMWPECRDAKAGNLVPLEISLKIEDKIRNGERFMAYILIPMFPEGRPADKVIQEIIHWQYRTMQMMYSRVAAAIKQYGVEAHPQDYLLFLCLGKKETAETVPQELVTPQDPENTLAFNNRRHMIYVHSKMAIFDDEYIIVGSANINDRSLSGNRDTEIAIGAYQPAYTGQGEVLPYGDVGVFRRSLWAEHMGSAAPVNMDAGSIECARTVRNLGEESLRAFLVPGEDPTPRHLLIYPYQVTAEGVVTPRPDCPMFPDTMAGVCGARSKIFPSSLTT</sequence>
<dbReference type="GO" id="GO:0004630">
    <property type="term" value="F:phospholipase D activity"/>
    <property type="evidence" value="ECO:0007669"/>
    <property type="project" value="UniProtKB-EC"/>
</dbReference>
<dbReference type="Proteomes" id="UP001497623">
    <property type="component" value="Unassembled WGS sequence"/>
</dbReference>
<dbReference type="SMART" id="SM00239">
    <property type="entry name" value="C2"/>
    <property type="match status" value="2"/>
</dbReference>
<name>A0AAV2Q0A2_MEGNR</name>
<dbReference type="SUPFAM" id="SSF56024">
    <property type="entry name" value="Phospholipase D/nuclease"/>
    <property type="match status" value="2"/>
</dbReference>
<feature type="domain" description="PLD phosphodiesterase" evidence="11">
    <location>
        <begin position="477"/>
        <end position="514"/>
    </location>
</feature>
<dbReference type="InterPro" id="IPR000008">
    <property type="entry name" value="C2_dom"/>
</dbReference>
<evidence type="ECO:0000256" key="3">
    <source>
        <dbReference type="ARBA" id="ARBA00012027"/>
    </source>
</evidence>
<evidence type="ECO:0000256" key="6">
    <source>
        <dbReference type="ARBA" id="ARBA00022801"/>
    </source>
</evidence>
<dbReference type="EC" id="3.1.4.4" evidence="3"/>
<comment type="similarity">
    <text evidence="2">Belongs to the phospholipase D family. C2-PLD subfamily.</text>
</comment>
<evidence type="ECO:0000256" key="4">
    <source>
        <dbReference type="ARBA" id="ARBA00022723"/>
    </source>
</evidence>
<keyword evidence="4" id="KW-0479">Metal-binding</keyword>
<evidence type="ECO:0000256" key="7">
    <source>
        <dbReference type="ARBA" id="ARBA00022837"/>
    </source>
</evidence>
<dbReference type="PROSITE" id="PS50004">
    <property type="entry name" value="C2"/>
    <property type="match status" value="2"/>
</dbReference>
<dbReference type="Pfam" id="PF12357">
    <property type="entry name" value="PLD_C"/>
    <property type="match status" value="1"/>
</dbReference>
<keyword evidence="5" id="KW-0677">Repeat</keyword>
<evidence type="ECO:0000256" key="1">
    <source>
        <dbReference type="ARBA" id="ARBA00001913"/>
    </source>
</evidence>
<dbReference type="AlphaFoldDB" id="A0AAV2Q0A2"/>
<dbReference type="PANTHER" id="PTHR18896">
    <property type="entry name" value="PHOSPHOLIPASE D"/>
    <property type="match status" value="1"/>
</dbReference>
<evidence type="ECO:0000256" key="2">
    <source>
        <dbReference type="ARBA" id="ARBA00010683"/>
    </source>
</evidence>
<keyword evidence="9" id="KW-0443">Lipid metabolism</keyword>
<evidence type="ECO:0000256" key="8">
    <source>
        <dbReference type="ARBA" id="ARBA00022963"/>
    </source>
</evidence>
<evidence type="ECO:0000256" key="9">
    <source>
        <dbReference type="ARBA" id="ARBA00023098"/>
    </source>
</evidence>
<dbReference type="Pfam" id="PF00614">
    <property type="entry name" value="PLDc"/>
    <property type="match status" value="1"/>
</dbReference>
<dbReference type="InterPro" id="IPR015679">
    <property type="entry name" value="PLipase_D_fam"/>
</dbReference>
<accession>A0AAV2Q0A2</accession>
<evidence type="ECO:0000313" key="12">
    <source>
        <dbReference type="EMBL" id="CAL4067307.1"/>
    </source>
</evidence>
<keyword evidence="6" id="KW-0378">Hydrolase</keyword>
<organism evidence="12 13">
    <name type="scientific">Meganyctiphanes norvegica</name>
    <name type="common">Northern krill</name>
    <name type="synonym">Thysanopoda norvegica</name>
    <dbReference type="NCBI Taxonomy" id="48144"/>
    <lineage>
        <taxon>Eukaryota</taxon>
        <taxon>Metazoa</taxon>
        <taxon>Ecdysozoa</taxon>
        <taxon>Arthropoda</taxon>
        <taxon>Crustacea</taxon>
        <taxon>Multicrustacea</taxon>
        <taxon>Malacostraca</taxon>
        <taxon>Eumalacostraca</taxon>
        <taxon>Eucarida</taxon>
        <taxon>Euphausiacea</taxon>
        <taxon>Euphausiidae</taxon>
        <taxon>Meganyctiphanes</taxon>
    </lineage>
</organism>
<dbReference type="Gene3D" id="2.60.40.150">
    <property type="entry name" value="C2 domain"/>
    <property type="match status" value="2"/>
</dbReference>
<dbReference type="GO" id="GO:0009395">
    <property type="term" value="P:phospholipid catabolic process"/>
    <property type="evidence" value="ECO:0007669"/>
    <property type="project" value="TreeGrafter"/>
</dbReference>
<evidence type="ECO:0000259" key="11">
    <source>
        <dbReference type="PROSITE" id="PS50035"/>
    </source>
</evidence>
<dbReference type="SMART" id="SM00155">
    <property type="entry name" value="PLDc"/>
    <property type="match status" value="2"/>
</dbReference>
<evidence type="ECO:0000256" key="5">
    <source>
        <dbReference type="ARBA" id="ARBA00022737"/>
    </source>
</evidence>
<dbReference type="SUPFAM" id="SSF49562">
    <property type="entry name" value="C2 domain (Calcium/lipid-binding domain, CaLB)"/>
    <property type="match status" value="2"/>
</dbReference>
<keyword evidence="7" id="KW-0106">Calcium</keyword>
<dbReference type="EMBL" id="CAXKWB010002632">
    <property type="protein sequence ID" value="CAL4067307.1"/>
    <property type="molecule type" value="Genomic_DNA"/>
</dbReference>
<feature type="domain" description="C2" evidence="10">
    <location>
        <begin position="164"/>
        <end position="295"/>
    </location>
</feature>
<dbReference type="PROSITE" id="PS50035">
    <property type="entry name" value="PLD"/>
    <property type="match status" value="2"/>
</dbReference>
<feature type="domain" description="C2" evidence="10">
    <location>
        <begin position="1"/>
        <end position="115"/>
    </location>
</feature>
<evidence type="ECO:0000259" key="10">
    <source>
        <dbReference type="PROSITE" id="PS50004"/>
    </source>
</evidence>
<dbReference type="Pfam" id="PF00168">
    <property type="entry name" value="C2"/>
    <property type="match status" value="2"/>
</dbReference>
<evidence type="ECO:0000313" key="13">
    <source>
        <dbReference type="Proteomes" id="UP001497623"/>
    </source>
</evidence>
<protein>
    <recommendedName>
        <fullName evidence="3">phospholipase D</fullName>
        <ecNumber evidence="3">3.1.4.4</ecNumber>
    </recommendedName>
</protein>